<evidence type="ECO:0000256" key="1">
    <source>
        <dbReference type="ARBA" id="ARBA00004651"/>
    </source>
</evidence>
<dbReference type="SUPFAM" id="SSF52540">
    <property type="entry name" value="P-loop containing nucleoside triphosphate hydrolases"/>
    <property type="match status" value="1"/>
</dbReference>
<dbReference type="FunFam" id="3.40.50.300:FF:000221">
    <property type="entry name" value="Multidrug ABC transporter ATP-binding protein"/>
    <property type="match status" value="1"/>
</dbReference>
<dbReference type="SMART" id="SM00382">
    <property type="entry name" value="AAA"/>
    <property type="match status" value="1"/>
</dbReference>
<evidence type="ECO:0000259" key="12">
    <source>
        <dbReference type="PROSITE" id="PS50929"/>
    </source>
</evidence>
<proteinExistence type="predicted"/>
<keyword evidence="3" id="KW-1003">Cell membrane</keyword>
<evidence type="ECO:0000313" key="14">
    <source>
        <dbReference type="EMBL" id="TWI84195.1"/>
    </source>
</evidence>
<dbReference type="CDD" id="cd02418">
    <property type="entry name" value="Peptidase_C39B"/>
    <property type="match status" value="1"/>
</dbReference>
<dbReference type="Gene3D" id="3.40.50.300">
    <property type="entry name" value="P-loop containing nucleotide triphosphate hydrolases"/>
    <property type="match status" value="1"/>
</dbReference>
<feature type="domain" description="ABC transmembrane type-1" evidence="12">
    <location>
        <begin position="180"/>
        <end position="459"/>
    </location>
</feature>
<keyword evidence="6" id="KW-0378">Hydrolase</keyword>
<evidence type="ECO:0000256" key="8">
    <source>
        <dbReference type="ARBA" id="ARBA00022989"/>
    </source>
</evidence>
<dbReference type="PROSITE" id="PS50929">
    <property type="entry name" value="ABC_TM1F"/>
    <property type="match status" value="1"/>
</dbReference>
<evidence type="ECO:0000259" key="13">
    <source>
        <dbReference type="PROSITE" id="PS50990"/>
    </source>
</evidence>
<dbReference type="PANTHER" id="PTHR43394">
    <property type="entry name" value="ATP-DEPENDENT PERMEASE MDL1, MITOCHONDRIAL"/>
    <property type="match status" value="1"/>
</dbReference>
<dbReference type="GO" id="GO:0005886">
    <property type="term" value="C:plasma membrane"/>
    <property type="evidence" value="ECO:0007669"/>
    <property type="project" value="UniProtKB-SubCell"/>
</dbReference>
<dbReference type="InterPro" id="IPR003593">
    <property type="entry name" value="AAA+_ATPase"/>
</dbReference>
<dbReference type="InterPro" id="IPR003439">
    <property type="entry name" value="ABC_transporter-like_ATP-bd"/>
</dbReference>
<feature type="transmembrane region" description="Helical" evidence="10">
    <location>
        <begin position="210"/>
        <end position="231"/>
    </location>
</feature>
<sequence>MFQKLPHRKPFPFYRQSDAMDCGPTCLQMIAAYHGRAYPLQYLRNACRISRQGVTFADMMAAAEQLGFKTLSAELPYEVLAKKAPLPCILHWDKQHFVVLYHITEKEVHIADPALGRRSRYSIPDFMAAWQVEEASGYGRALFLEPTHAFYAAERIPVQPPSLRALLPYLKAHRKSLLPVMASLLLASLFSLLTPLLTQAIVDKGIKQQQVSLLLLICLGQLMLFLGRMVMDFIRARLLLKLGARISIVMLKDFLQKLMRLPFPFFENRQAGDNMQRVTDNQRVEDFLTSSFVTFVLSVITLLVLGSMLLYYNWQVFLLFAAGAVAGILWVGAFREKRSRLDQKRFQVLAANQNTLLEIFSAIQEIKLTGSEAAKSAQWEALQERSFAVKLESLRLDQFIQGTALFITETRNVVVTCLSAILVVNGQLTLGAMLAITYICGQLNAPVTQLTDFIRAVQNTRFSMRRMWEVHGEPDEDPGPETELPAEMVTGKDIRLSGVSFRYGHRHSPLVLNNIHFTIPAGKVTAIVGLSGSGKTTLLKLLLKFYQPAQGDIWVGDRPLQELPAKAWRRHCGAVMQDGHVFRDTIANNIFAGAAEKDHVRLQEACKMACIHDFFSAMPFGYETYVGKDGYGLSEGQTQRLLIARLIYRNPSLVLLDEATNSLDAHNERAIIYHLQEFFKGKTVVVVAHRLSTVRHADQILVVDRGAIVESGTHDALAASGGAYYHLVRNQLELGK</sequence>
<keyword evidence="9 10" id="KW-0472">Membrane</keyword>
<evidence type="ECO:0000259" key="11">
    <source>
        <dbReference type="PROSITE" id="PS50893"/>
    </source>
</evidence>
<dbReference type="InterPro" id="IPR027417">
    <property type="entry name" value="P-loop_NTPase"/>
</dbReference>
<keyword evidence="2" id="KW-0813">Transport</keyword>
<dbReference type="Pfam" id="PF00005">
    <property type="entry name" value="ABC_tran"/>
    <property type="match status" value="1"/>
</dbReference>
<dbReference type="EMBL" id="VLLG01000005">
    <property type="protein sequence ID" value="TWI84195.1"/>
    <property type="molecule type" value="Genomic_DNA"/>
</dbReference>
<dbReference type="PANTHER" id="PTHR43394:SF1">
    <property type="entry name" value="ATP-BINDING CASSETTE SUB-FAMILY B MEMBER 10, MITOCHONDRIAL"/>
    <property type="match status" value="1"/>
</dbReference>
<comment type="caution">
    <text evidence="14">The sequence shown here is derived from an EMBL/GenBank/DDBJ whole genome shotgun (WGS) entry which is preliminary data.</text>
</comment>
<feature type="transmembrane region" description="Helical" evidence="10">
    <location>
        <begin position="316"/>
        <end position="334"/>
    </location>
</feature>
<dbReference type="Proteomes" id="UP000316778">
    <property type="component" value="Unassembled WGS sequence"/>
</dbReference>
<feature type="transmembrane region" description="Helical" evidence="10">
    <location>
        <begin position="413"/>
        <end position="439"/>
    </location>
</feature>
<dbReference type="GO" id="GO:0016887">
    <property type="term" value="F:ATP hydrolysis activity"/>
    <property type="evidence" value="ECO:0007669"/>
    <property type="project" value="InterPro"/>
</dbReference>
<feature type="transmembrane region" description="Helical" evidence="10">
    <location>
        <begin position="287"/>
        <end position="310"/>
    </location>
</feature>
<dbReference type="CDD" id="cd18571">
    <property type="entry name" value="ABC_6TM_peptidase_like"/>
    <property type="match status" value="1"/>
</dbReference>
<dbReference type="GO" id="GO:0015421">
    <property type="term" value="F:ABC-type oligopeptide transporter activity"/>
    <property type="evidence" value="ECO:0007669"/>
    <property type="project" value="TreeGrafter"/>
</dbReference>
<evidence type="ECO:0000256" key="5">
    <source>
        <dbReference type="ARBA" id="ARBA00022741"/>
    </source>
</evidence>
<dbReference type="InterPro" id="IPR036640">
    <property type="entry name" value="ABC1_TM_sf"/>
</dbReference>
<comment type="subcellular location">
    <subcellularLocation>
        <location evidence="1">Cell membrane</location>
        <topology evidence="1">Multi-pass membrane protein</topology>
    </subcellularLocation>
</comment>
<feature type="domain" description="Peptidase C39" evidence="13">
    <location>
        <begin position="16"/>
        <end position="137"/>
    </location>
</feature>
<dbReference type="SUPFAM" id="SSF90123">
    <property type="entry name" value="ABC transporter transmembrane region"/>
    <property type="match status" value="1"/>
</dbReference>
<evidence type="ECO:0000256" key="10">
    <source>
        <dbReference type="SAM" id="Phobius"/>
    </source>
</evidence>
<dbReference type="Pfam" id="PF00664">
    <property type="entry name" value="ABC_membrane"/>
    <property type="match status" value="1"/>
</dbReference>
<keyword evidence="15" id="KW-1185">Reference proteome</keyword>
<dbReference type="GO" id="GO:0005524">
    <property type="term" value="F:ATP binding"/>
    <property type="evidence" value="ECO:0007669"/>
    <property type="project" value="UniProtKB-KW"/>
</dbReference>
<dbReference type="InterPro" id="IPR039421">
    <property type="entry name" value="Type_1_exporter"/>
</dbReference>
<evidence type="ECO:0000256" key="7">
    <source>
        <dbReference type="ARBA" id="ARBA00022840"/>
    </source>
</evidence>
<dbReference type="GO" id="GO:0008233">
    <property type="term" value="F:peptidase activity"/>
    <property type="evidence" value="ECO:0007669"/>
    <property type="project" value="InterPro"/>
</dbReference>
<dbReference type="PROSITE" id="PS50990">
    <property type="entry name" value="PEPTIDASE_C39"/>
    <property type="match status" value="1"/>
</dbReference>
<reference evidence="14 15" key="1">
    <citation type="journal article" date="2013" name="Stand. Genomic Sci.">
        <title>Genomic Encyclopedia of Type Strains, Phase I: The one thousand microbial genomes (KMG-I) project.</title>
        <authorList>
            <person name="Kyrpides N.C."/>
            <person name="Woyke T."/>
            <person name="Eisen J.A."/>
            <person name="Garrity G."/>
            <person name="Lilburn T.G."/>
            <person name="Beck B.J."/>
            <person name="Whitman W.B."/>
            <person name="Hugenholtz P."/>
            <person name="Klenk H.P."/>
        </authorList>
    </citation>
    <scope>NUCLEOTIDE SEQUENCE [LARGE SCALE GENOMIC DNA]</scope>
    <source>
        <strain evidence="14 15">DSM 13484</strain>
    </source>
</reference>
<accession>A0A562SSG8</accession>
<dbReference type="AlphaFoldDB" id="A0A562SSG8"/>
<dbReference type="Gene3D" id="1.20.1560.10">
    <property type="entry name" value="ABC transporter type 1, transmembrane domain"/>
    <property type="match status" value="1"/>
</dbReference>
<organism evidence="14 15">
    <name type="scientific">Chitinophaga japonensis</name>
    <name type="common">Flexibacter japonensis</name>
    <dbReference type="NCBI Taxonomy" id="104662"/>
    <lineage>
        <taxon>Bacteria</taxon>
        <taxon>Pseudomonadati</taxon>
        <taxon>Bacteroidota</taxon>
        <taxon>Chitinophagia</taxon>
        <taxon>Chitinophagales</taxon>
        <taxon>Chitinophagaceae</taxon>
        <taxon>Chitinophaga</taxon>
    </lineage>
</organism>
<evidence type="ECO:0000256" key="6">
    <source>
        <dbReference type="ARBA" id="ARBA00022801"/>
    </source>
</evidence>
<gene>
    <name evidence="14" type="ORF">LX66_4558</name>
</gene>
<dbReference type="InterPro" id="IPR005074">
    <property type="entry name" value="Peptidase_C39"/>
</dbReference>
<protein>
    <submittedName>
        <fullName evidence="14">ATP-binding cassette subfamily B protein</fullName>
    </submittedName>
</protein>
<dbReference type="OrthoDB" id="9760358at2"/>
<keyword evidence="7 14" id="KW-0067">ATP-binding</keyword>
<dbReference type="GO" id="GO:0006508">
    <property type="term" value="P:proteolysis"/>
    <property type="evidence" value="ECO:0007669"/>
    <property type="project" value="InterPro"/>
</dbReference>
<dbReference type="InterPro" id="IPR011527">
    <property type="entry name" value="ABC1_TM_dom"/>
</dbReference>
<dbReference type="Pfam" id="PF03412">
    <property type="entry name" value="Peptidase_C39"/>
    <property type="match status" value="1"/>
</dbReference>
<feature type="transmembrane region" description="Helical" evidence="10">
    <location>
        <begin position="177"/>
        <end position="198"/>
    </location>
</feature>
<evidence type="ECO:0000256" key="4">
    <source>
        <dbReference type="ARBA" id="ARBA00022692"/>
    </source>
</evidence>
<feature type="domain" description="ABC transporter" evidence="11">
    <location>
        <begin position="494"/>
        <end position="730"/>
    </location>
</feature>
<keyword evidence="4 10" id="KW-0812">Transmembrane</keyword>
<keyword evidence="8 10" id="KW-1133">Transmembrane helix</keyword>
<dbReference type="RefSeq" id="WP_145717733.1">
    <property type="nucleotide sequence ID" value="NZ_BAAAFY010000002.1"/>
</dbReference>
<keyword evidence="5" id="KW-0547">Nucleotide-binding</keyword>
<evidence type="ECO:0000256" key="9">
    <source>
        <dbReference type="ARBA" id="ARBA00023136"/>
    </source>
</evidence>
<evidence type="ECO:0000256" key="2">
    <source>
        <dbReference type="ARBA" id="ARBA00022448"/>
    </source>
</evidence>
<evidence type="ECO:0000313" key="15">
    <source>
        <dbReference type="Proteomes" id="UP000316778"/>
    </source>
</evidence>
<dbReference type="PROSITE" id="PS50893">
    <property type="entry name" value="ABC_TRANSPORTER_2"/>
    <property type="match status" value="1"/>
</dbReference>
<dbReference type="Gene3D" id="3.90.70.10">
    <property type="entry name" value="Cysteine proteinases"/>
    <property type="match status" value="1"/>
</dbReference>
<name>A0A562SSG8_CHIJA</name>
<evidence type="ECO:0000256" key="3">
    <source>
        <dbReference type="ARBA" id="ARBA00022475"/>
    </source>
</evidence>